<keyword evidence="1" id="KW-0812">Transmembrane</keyword>
<organism evidence="2">
    <name type="scientific">Rhizophora mucronata</name>
    <name type="common">Asiatic mangrove</name>
    <dbReference type="NCBI Taxonomy" id="61149"/>
    <lineage>
        <taxon>Eukaryota</taxon>
        <taxon>Viridiplantae</taxon>
        <taxon>Streptophyta</taxon>
        <taxon>Embryophyta</taxon>
        <taxon>Tracheophyta</taxon>
        <taxon>Spermatophyta</taxon>
        <taxon>Magnoliopsida</taxon>
        <taxon>eudicotyledons</taxon>
        <taxon>Gunneridae</taxon>
        <taxon>Pentapetalae</taxon>
        <taxon>rosids</taxon>
        <taxon>fabids</taxon>
        <taxon>Malpighiales</taxon>
        <taxon>Rhizophoraceae</taxon>
        <taxon>Rhizophora</taxon>
    </lineage>
</organism>
<feature type="transmembrane region" description="Helical" evidence="1">
    <location>
        <begin position="81"/>
        <end position="101"/>
    </location>
</feature>
<keyword evidence="1" id="KW-1133">Transmembrane helix</keyword>
<protein>
    <submittedName>
        <fullName evidence="2">Uncharacterized protein DDB_G0273453/DDB_G0273565-like isoform X1</fullName>
    </submittedName>
</protein>
<keyword evidence="1" id="KW-0472">Membrane</keyword>
<sequence length="120" mass="13494">MDHCKLVRLNQLIFSLATLGLVLGLVRVAQAMLAVLMSQGATGLIMEANTILLVVAPQGCPMELLRSSRRNIRSMAVMRKLMINLSWIVMMIFLELMSVTMKRLGRLMRSQQSPMKSMMI</sequence>
<evidence type="ECO:0000313" key="2">
    <source>
        <dbReference type="EMBL" id="MBX22331.1"/>
    </source>
</evidence>
<evidence type="ECO:0000256" key="1">
    <source>
        <dbReference type="SAM" id="Phobius"/>
    </source>
</evidence>
<dbReference type="EMBL" id="GGEC01041847">
    <property type="protein sequence ID" value="MBX22331.1"/>
    <property type="molecule type" value="Transcribed_RNA"/>
</dbReference>
<name>A0A2P2LWI0_RHIMU</name>
<dbReference type="AlphaFoldDB" id="A0A2P2LWI0"/>
<reference evidence="2" key="1">
    <citation type="submission" date="2018-02" db="EMBL/GenBank/DDBJ databases">
        <title>Rhizophora mucronata_Transcriptome.</title>
        <authorList>
            <person name="Meera S.P."/>
            <person name="Sreeshan A."/>
            <person name="Augustine A."/>
        </authorList>
    </citation>
    <scope>NUCLEOTIDE SEQUENCE</scope>
    <source>
        <tissue evidence="2">Leaf</tissue>
    </source>
</reference>
<feature type="transmembrane region" description="Helical" evidence="1">
    <location>
        <begin position="12"/>
        <end position="35"/>
    </location>
</feature>
<proteinExistence type="predicted"/>
<accession>A0A2P2LWI0</accession>